<feature type="domain" description="MobA/MobL protein" evidence="4">
    <location>
        <begin position="96"/>
        <end position="236"/>
    </location>
</feature>
<evidence type="ECO:0000256" key="3">
    <source>
        <dbReference type="SAM" id="MobiDB-lite"/>
    </source>
</evidence>
<sequence length="614" mass="69868">MKPKTVWLSFNRYRPNKAKGERDLNTYTAVFEKLEYATRRDAVFSTKDFIAMGVGVDDPGEWDRASLLARMEGAIAYEFTADDPADKDPRKDRKGWAEYFKFAIPRDLSEEQQREYVYAWAEAVGKGRAVFVGGIHRDTPDNPHCHVLVMDRLESEHMAKKRAALRANGGKERARRKFVCQFSERGTMERMRNIYRDAANAYLERVGCLVRVETMSYERLGIDKKPQVHEGSSRKMKERGKVIPAREGELTRPDYNAKITELNGLIEEAQAMRAEAARVVPMLIEDARQANLRADDALARAVLADRVAAAAVEARQQAEREALASAKRAKEAERDANDCEREANEERSRAAFAAKAKEEAERQAREDRRRAEEAERRRHEEEEARAEMARQVQGWLRTLRETEAQVNEERDRREAERKLEAERLHRLIAEKQAVEKAKGEADRALVAMAQRLADEQAAREKERKAAENIITRTVHVALMAIALVEVHWKNLAAKLKALLPIKVEKPTNNGAGGYVLPADFGQKIAPVHQDAEHARAEAIRMRNTKSGMPGVPEIVKLYQLTPDGRPLTRGEVLAIIDPPPANAGAYQPYFPNPQGEYEQRQRERAKERERGHSR</sequence>
<evidence type="ECO:0000256" key="1">
    <source>
        <dbReference type="ARBA" id="ARBA00010873"/>
    </source>
</evidence>
<organism evidence="5 6">
    <name type="scientific">Roseomonas genomospecies 6</name>
    <dbReference type="NCBI Taxonomy" id="214106"/>
    <lineage>
        <taxon>Bacteria</taxon>
        <taxon>Pseudomonadati</taxon>
        <taxon>Pseudomonadota</taxon>
        <taxon>Alphaproteobacteria</taxon>
        <taxon>Acetobacterales</taxon>
        <taxon>Roseomonadaceae</taxon>
        <taxon>Roseomonas</taxon>
    </lineage>
</organism>
<dbReference type="EMBL" id="QOKW01000050">
    <property type="protein sequence ID" value="KAA0675836.1"/>
    <property type="molecule type" value="Genomic_DNA"/>
</dbReference>
<dbReference type="InterPro" id="IPR005053">
    <property type="entry name" value="MobA_MobL"/>
</dbReference>
<comment type="caution">
    <text evidence="5">The sequence shown here is derived from an EMBL/GenBank/DDBJ whole genome shotgun (WGS) entry which is preliminary data.</text>
</comment>
<evidence type="ECO:0000259" key="4">
    <source>
        <dbReference type="Pfam" id="PF03389"/>
    </source>
</evidence>
<evidence type="ECO:0000256" key="2">
    <source>
        <dbReference type="ARBA" id="ARBA00022971"/>
    </source>
</evidence>
<keyword evidence="2" id="KW-0184">Conjugation</keyword>
<accession>A0A9W7KMW7</accession>
<feature type="region of interest" description="Disordered" evidence="3">
    <location>
        <begin position="323"/>
        <end position="386"/>
    </location>
</feature>
<evidence type="ECO:0000313" key="6">
    <source>
        <dbReference type="Proteomes" id="UP000480854"/>
    </source>
</evidence>
<feature type="region of interest" description="Disordered" evidence="3">
    <location>
        <begin position="583"/>
        <end position="614"/>
    </location>
</feature>
<dbReference type="AlphaFoldDB" id="A0A9W7KMW7"/>
<dbReference type="Pfam" id="PF03389">
    <property type="entry name" value="MobA_MobL"/>
    <property type="match status" value="1"/>
</dbReference>
<keyword evidence="6" id="KW-1185">Reference proteome</keyword>
<dbReference type="Gene3D" id="3.30.930.30">
    <property type="match status" value="1"/>
</dbReference>
<dbReference type="RefSeq" id="WP_149472466.1">
    <property type="nucleotide sequence ID" value="NZ_QOKW01000050.1"/>
</dbReference>
<evidence type="ECO:0000313" key="5">
    <source>
        <dbReference type="EMBL" id="KAA0675836.1"/>
    </source>
</evidence>
<protein>
    <recommendedName>
        <fullName evidence="4">MobA/MobL protein domain-containing protein</fullName>
    </recommendedName>
</protein>
<gene>
    <name evidence="5" type="ORF">DS843_29860</name>
</gene>
<name>A0A9W7KMW7_9PROT</name>
<comment type="similarity">
    <text evidence="1">Belongs to the MobA/MobL family.</text>
</comment>
<reference evidence="5 6" key="1">
    <citation type="submission" date="2018-07" db="EMBL/GenBank/DDBJ databases">
        <title>Genome sequence of Azospirillum sp. ATCC 49961.</title>
        <authorList>
            <person name="Sant'Anna F.H."/>
            <person name="Baldani J.I."/>
            <person name="Zilli J.E."/>
            <person name="Reis V.M."/>
            <person name="Hartmann A."/>
            <person name="Cruz L."/>
            <person name="de Souza E.M."/>
            <person name="de Oliveira Pedrosa F."/>
            <person name="Passaglia L.M.P."/>
        </authorList>
    </citation>
    <scope>NUCLEOTIDE SEQUENCE [LARGE SCALE GENOMIC DNA]</scope>
    <source>
        <strain evidence="5 6">ATCC 49961</strain>
    </source>
</reference>
<feature type="compositionally biased region" description="Basic and acidic residues" evidence="3">
    <location>
        <begin position="597"/>
        <end position="614"/>
    </location>
</feature>
<proteinExistence type="inferred from homology"/>
<dbReference type="OrthoDB" id="1826980at2"/>
<dbReference type="Proteomes" id="UP000480854">
    <property type="component" value="Unassembled WGS sequence"/>
</dbReference>